<protein>
    <submittedName>
        <fullName evidence="1">Uncharacterized protein</fullName>
    </submittedName>
</protein>
<evidence type="ECO:0000313" key="1">
    <source>
        <dbReference type="EMBL" id="ASR46623.1"/>
    </source>
</evidence>
<sequence length="215" mass="25020">MTTKFRANEQAIKEIVCMRPVWTQEVESGEAELHYYHIMDALNRKWQTVGVNVSDVIEVFEKGHNDTWTRILEPAPFDPDLTDNNLINMLRIGPDAWHVRNAMQIILNSVVRRNAFVSRLVNVNREDICKLLCIMKNEYLLHNQLSDEAFMHMYGVNPVEALSIYFLESVDIHIHWEWRDAGGTSEKAIQYKKEVPFMTLNQAIERAEGERNACT</sequence>
<dbReference type="AlphaFoldDB" id="A0A222WLE1"/>
<name>A0A222WLE1_9BACL</name>
<dbReference type="EMBL" id="CP020028">
    <property type="protein sequence ID" value="ASR46623.1"/>
    <property type="molecule type" value="Genomic_DNA"/>
</dbReference>
<organism evidence="1 2">
    <name type="scientific">Paenibacillus kribbensis</name>
    <dbReference type="NCBI Taxonomy" id="172713"/>
    <lineage>
        <taxon>Bacteria</taxon>
        <taxon>Bacillati</taxon>
        <taxon>Bacillota</taxon>
        <taxon>Bacilli</taxon>
        <taxon>Bacillales</taxon>
        <taxon>Paenibacillaceae</taxon>
        <taxon>Paenibacillus</taxon>
    </lineage>
</organism>
<proteinExistence type="predicted"/>
<reference evidence="1 2" key="1">
    <citation type="submission" date="2017-03" db="EMBL/GenBank/DDBJ databases">
        <title>Complete genome sequence of Paenibacillus Kribbensis producing bioflocculants.</title>
        <authorList>
            <person name="Lee H.-G."/>
            <person name="Oh H.-M."/>
        </authorList>
    </citation>
    <scope>NUCLEOTIDE SEQUENCE [LARGE SCALE GENOMIC DNA]</scope>
    <source>
        <strain evidence="1 2">AM49</strain>
    </source>
</reference>
<dbReference type="Proteomes" id="UP000214666">
    <property type="component" value="Chromosome"/>
</dbReference>
<keyword evidence="2" id="KW-1185">Reference proteome</keyword>
<dbReference type="RefSeq" id="WP_094154399.1">
    <property type="nucleotide sequence ID" value="NZ_CP020028.1"/>
</dbReference>
<gene>
    <name evidence="1" type="ORF">B4V02_08015</name>
</gene>
<evidence type="ECO:0000313" key="2">
    <source>
        <dbReference type="Proteomes" id="UP000214666"/>
    </source>
</evidence>
<dbReference type="OrthoDB" id="2641306at2"/>
<dbReference type="KEGG" id="pkb:B4V02_08015"/>
<accession>A0A222WLE1</accession>